<feature type="transmembrane region" description="Helical" evidence="1">
    <location>
        <begin position="34"/>
        <end position="56"/>
    </location>
</feature>
<evidence type="ECO:0008006" key="4">
    <source>
        <dbReference type="Google" id="ProtNLM"/>
    </source>
</evidence>
<dbReference type="Proteomes" id="UP000035065">
    <property type="component" value="Unassembled WGS sequence"/>
</dbReference>
<evidence type="ECO:0000256" key="1">
    <source>
        <dbReference type="SAM" id="Phobius"/>
    </source>
</evidence>
<evidence type="ECO:0000313" key="3">
    <source>
        <dbReference type="Proteomes" id="UP000035065"/>
    </source>
</evidence>
<dbReference type="EMBL" id="AEUD01000019">
    <property type="protein sequence ID" value="EGD53650.1"/>
    <property type="molecule type" value="Genomic_DNA"/>
</dbReference>
<keyword evidence="3" id="KW-1185">Reference proteome</keyword>
<organism evidence="2 3">
    <name type="scientific">Gordonia neofelifaecis NRRL B-59395</name>
    <dbReference type="NCBI Taxonomy" id="644548"/>
    <lineage>
        <taxon>Bacteria</taxon>
        <taxon>Bacillati</taxon>
        <taxon>Actinomycetota</taxon>
        <taxon>Actinomycetes</taxon>
        <taxon>Mycobacteriales</taxon>
        <taxon>Gordoniaceae</taxon>
        <taxon>Gordonia</taxon>
    </lineage>
</organism>
<feature type="transmembrane region" description="Helical" evidence="1">
    <location>
        <begin position="148"/>
        <end position="170"/>
    </location>
</feature>
<dbReference type="eggNOG" id="COG1280">
    <property type="taxonomic scope" value="Bacteria"/>
</dbReference>
<keyword evidence="1" id="KW-0472">Membrane</keyword>
<feature type="transmembrane region" description="Helical" evidence="1">
    <location>
        <begin position="191"/>
        <end position="209"/>
    </location>
</feature>
<reference evidence="2 3" key="1">
    <citation type="journal article" date="2011" name="J. Bacteriol.">
        <title>Draft Genome Sequence of Gordonia neofelifaecis NRRL B-59395, a Cholesterol-Degrading Actinomycete.</title>
        <authorList>
            <person name="Ge F."/>
            <person name="Li W."/>
            <person name="Chen G."/>
            <person name="Liu Y."/>
            <person name="Zhang G."/>
            <person name="Yong B."/>
            <person name="Wang Q."/>
            <person name="Wang N."/>
            <person name="Huang Z."/>
            <person name="Li W."/>
            <person name="Wang J."/>
            <person name="Wu C."/>
            <person name="Xie Q."/>
            <person name="Liu G."/>
        </authorList>
    </citation>
    <scope>NUCLEOTIDE SEQUENCE [LARGE SCALE GENOMIC DNA]</scope>
    <source>
        <strain evidence="2 3">NRRL B-59395</strain>
    </source>
</reference>
<accession>F1YNP0</accession>
<dbReference type="RefSeq" id="WP_009680732.1">
    <property type="nucleotide sequence ID" value="NZ_AEUD01000019.1"/>
</dbReference>
<keyword evidence="1" id="KW-1133">Transmembrane helix</keyword>
<keyword evidence="1" id="KW-0812">Transmembrane</keyword>
<dbReference type="STRING" id="644548.SCNU_17697"/>
<dbReference type="AlphaFoldDB" id="F1YNP0"/>
<evidence type="ECO:0000313" key="2">
    <source>
        <dbReference type="EMBL" id="EGD53650.1"/>
    </source>
</evidence>
<sequence length="214" mass="22228">MIGDVGSLALAVSVSPVPVLAVLLVLLGRHARAASLAFAAGWVLGLASATGLFILLGRSAQGVSAVTYWIQLVLGVLLVGEGLRQWLTRGRPRPTPRWLSAVDELVPAAGFGLGLAVSALNPKILVLCAAAGIAIGTTTAAVRDDVLALVVFTLVGSWTVLVPVAAYQIAADRLRGTLDRLKSWLDVHNRVVVAVLLITIGIVLTVRAIPGLTR</sequence>
<feature type="transmembrane region" description="Helical" evidence="1">
    <location>
        <begin position="68"/>
        <end position="87"/>
    </location>
</feature>
<dbReference type="OrthoDB" id="4753036at2"/>
<feature type="transmembrane region" description="Helical" evidence="1">
    <location>
        <begin position="124"/>
        <end position="142"/>
    </location>
</feature>
<dbReference type="Pfam" id="PF11139">
    <property type="entry name" value="SfLAP"/>
    <property type="match status" value="1"/>
</dbReference>
<dbReference type="InterPro" id="IPR021315">
    <property type="entry name" value="Gap/Sap"/>
</dbReference>
<proteinExistence type="predicted"/>
<feature type="transmembrane region" description="Helical" evidence="1">
    <location>
        <begin position="6"/>
        <end position="27"/>
    </location>
</feature>
<gene>
    <name evidence="2" type="ORF">SCNU_17697</name>
</gene>
<protein>
    <recommendedName>
        <fullName evidence="4">GAP family protein</fullName>
    </recommendedName>
</protein>
<comment type="caution">
    <text evidence="2">The sequence shown here is derived from an EMBL/GenBank/DDBJ whole genome shotgun (WGS) entry which is preliminary data.</text>
</comment>
<name>F1YNP0_9ACTN</name>